<dbReference type="InterPro" id="IPR008969">
    <property type="entry name" value="CarboxyPept-like_regulatory"/>
</dbReference>
<dbReference type="PANTHER" id="PTHR11533:SF174">
    <property type="entry name" value="PUROMYCIN-SENSITIVE AMINOPEPTIDASE-RELATED"/>
    <property type="match status" value="1"/>
</dbReference>
<dbReference type="AlphaFoldDB" id="A0A2T7BJ95"/>
<dbReference type="InterPro" id="IPR014782">
    <property type="entry name" value="Peptidase_M1_dom"/>
</dbReference>
<dbReference type="Gene3D" id="1.10.390.10">
    <property type="entry name" value="Neutral Protease Domain 2"/>
    <property type="match status" value="1"/>
</dbReference>
<dbReference type="InterPro" id="IPR042097">
    <property type="entry name" value="Aminopeptidase_N-like_N_sf"/>
</dbReference>
<feature type="domain" description="Peptidase M1 membrane alanine aminopeptidase" evidence="1">
    <location>
        <begin position="739"/>
        <end position="880"/>
    </location>
</feature>
<dbReference type="Gene3D" id="2.60.40.1730">
    <property type="entry name" value="tricorn interacting facor f3 domain"/>
    <property type="match status" value="1"/>
</dbReference>
<dbReference type="GO" id="GO:0070006">
    <property type="term" value="F:metalloaminopeptidase activity"/>
    <property type="evidence" value="ECO:0007669"/>
    <property type="project" value="TreeGrafter"/>
</dbReference>
<keyword evidence="3" id="KW-1185">Reference proteome</keyword>
<dbReference type="InterPro" id="IPR027268">
    <property type="entry name" value="Peptidase_M4/M1_CTD_sf"/>
</dbReference>
<protein>
    <recommendedName>
        <fullName evidence="1">Peptidase M1 membrane alanine aminopeptidase domain-containing protein</fullName>
    </recommendedName>
</protein>
<dbReference type="EMBL" id="QCYK01000002">
    <property type="protein sequence ID" value="PUZ26345.1"/>
    <property type="molecule type" value="Genomic_DNA"/>
</dbReference>
<dbReference type="GO" id="GO:0008270">
    <property type="term" value="F:zinc ion binding"/>
    <property type="evidence" value="ECO:0007669"/>
    <property type="project" value="InterPro"/>
</dbReference>
<dbReference type="GO" id="GO:0043171">
    <property type="term" value="P:peptide catabolic process"/>
    <property type="evidence" value="ECO:0007669"/>
    <property type="project" value="TreeGrafter"/>
</dbReference>
<evidence type="ECO:0000313" key="3">
    <source>
        <dbReference type="Proteomes" id="UP000244450"/>
    </source>
</evidence>
<dbReference type="Proteomes" id="UP000244450">
    <property type="component" value="Unassembled WGS sequence"/>
</dbReference>
<evidence type="ECO:0000313" key="2">
    <source>
        <dbReference type="EMBL" id="PUZ26345.1"/>
    </source>
</evidence>
<evidence type="ECO:0000259" key="1">
    <source>
        <dbReference type="Pfam" id="PF01433"/>
    </source>
</evidence>
<dbReference type="Pfam" id="PF13715">
    <property type="entry name" value="CarbopepD_reg_2"/>
    <property type="match status" value="1"/>
</dbReference>
<name>A0A2T7BJ95_9BACT</name>
<dbReference type="InterPro" id="IPR050344">
    <property type="entry name" value="Peptidase_M1_aminopeptidases"/>
</dbReference>
<dbReference type="GO" id="GO:0005615">
    <property type="term" value="C:extracellular space"/>
    <property type="evidence" value="ECO:0007669"/>
    <property type="project" value="TreeGrafter"/>
</dbReference>
<proteinExistence type="predicted"/>
<organism evidence="2 3">
    <name type="scientific">Chitinophaga parva</name>
    <dbReference type="NCBI Taxonomy" id="2169414"/>
    <lineage>
        <taxon>Bacteria</taxon>
        <taxon>Pseudomonadati</taxon>
        <taxon>Bacteroidota</taxon>
        <taxon>Chitinophagia</taxon>
        <taxon>Chitinophagales</taxon>
        <taxon>Chitinophagaceae</taxon>
        <taxon>Chitinophaga</taxon>
    </lineage>
</organism>
<gene>
    <name evidence="2" type="ORF">DCC81_19180</name>
</gene>
<dbReference type="SUPFAM" id="SSF55486">
    <property type="entry name" value="Metalloproteases ('zincins'), catalytic domain"/>
    <property type="match status" value="1"/>
</dbReference>
<sequence length="962" mass="109692">MLQKGFMHFRFVLTLCLFFCGIRMLRAQEKYVTFSGHVQEAGGHAAIPGATLQLKNAGVGTACNAAGEFVFKAPGHLLPDSLLITSMGYQPLTIALPANGAALTLHLEKAVVHLPEVTVTAVDGLALVKEAVARIPRNYDTAGVRLTAFYREYIRLRDDTLNYNESVLDIFKTYNTTASYKDQVRIVKGRKVRTDDHGDPRFHSFISNITNTAYSSLAEDIQKVALSEWSFLAERNFRYYNYTYLETLQQGSSSLVVIDIKPRKPQKKALLYGTLYLDDASKAIVRCDWGITPEGLDYVNKHGKGGVGYSIMSFILHATLDFTNIKTSMTYKPYKGKWYLSSMQRHWNLDVNSPRRNLHHAPWTGDFTLQITGVNKDSTRPFTGNVADRVNSVGNQISMHTDTAFWEHYNFILPELPDSLRKPQDSVTMGVSTDTVHISNRENGFTLADTLRGMLTPLRTCYDVAYYDLAADIDLAHHYLRGNNRIKFKVVAPFSRMQVDLYANMKIDTILFRGQPVPYTRAFDAVFVQLPVTLQSGEDELYISYEGAPQESDARRSMWGGILWDHDDEGNPWVQMVCQGSGASLWWPCKDHQSDEPDSMRIRITIPNGFTEISNGRLMSKTAVGPDKTCFEWKVTYPINNYGATFCFGKYTHWQDYLVRNGQDTLTLDYYVLPWHEQRAREMFAQVKPMLKAYERDFGPYPFPRDGFTLLESPYQMEHQSGVCIGKVLKDSNAVFFPTVLWHEVAHEWWGNAITVKDIADMWVHEAFATYAESLFVEDRMGRAVAIEYSNAERGSVKNKEPITGVYNVNHIHYDIGDMYSKGSLLLHTFRSVLNDDARWFALLRDIQAHFRYQTLSSDELVNYICRQTGKDLHAFFDQYLKHTSIPVLEYSLRQQGASLQLRYRWKADEAGFNMPVRVSSAPGKTAFIYPTTSWKTITIPHLQADDFAVDEDHFYIATRQL</sequence>
<dbReference type="GO" id="GO:0042277">
    <property type="term" value="F:peptide binding"/>
    <property type="evidence" value="ECO:0007669"/>
    <property type="project" value="TreeGrafter"/>
</dbReference>
<dbReference type="GO" id="GO:0016020">
    <property type="term" value="C:membrane"/>
    <property type="evidence" value="ECO:0007669"/>
    <property type="project" value="TreeGrafter"/>
</dbReference>
<accession>A0A2T7BJ95</accession>
<dbReference type="SUPFAM" id="SSF49464">
    <property type="entry name" value="Carboxypeptidase regulatory domain-like"/>
    <property type="match status" value="1"/>
</dbReference>
<dbReference type="PANTHER" id="PTHR11533">
    <property type="entry name" value="PROTEASE M1 ZINC METALLOPROTEASE"/>
    <property type="match status" value="1"/>
</dbReference>
<dbReference type="GO" id="GO:0005737">
    <property type="term" value="C:cytoplasm"/>
    <property type="evidence" value="ECO:0007669"/>
    <property type="project" value="TreeGrafter"/>
</dbReference>
<dbReference type="Pfam" id="PF01433">
    <property type="entry name" value="Peptidase_M1"/>
    <property type="match status" value="1"/>
</dbReference>
<comment type="caution">
    <text evidence="2">The sequence shown here is derived from an EMBL/GenBank/DDBJ whole genome shotgun (WGS) entry which is preliminary data.</text>
</comment>
<reference evidence="2 3" key="1">
    <citation type="submission" date="2018-04" db="EMBL/GenBank/DDBJ databases">
        <title>Chitinophaga fuyangensis sp. nov., isolated from soil in a chemical factory.</title>
        <authorList>
            <person name="Chen K."/>
        </authorList>
    </citation>
    <scope>NUCLEOTIDE SEQUENCE [LARGE SCALE GENOMIC DNA]</scope>
    <source>
        <strain evidence="2 3">LY-1</strain>
    </source>
</reference>
<dbReference type="SUPFAM" id="SSF63737">
    <property type="entry name" value="Leukotriene A4 hydrolase N-terminal domain"/>
    <property type="match status" value="1"/>
</dbReference>
<dbReference type="CDD" id="cd09603">
    <property type="entry name" value="M1_APN_like"/>
    <property type="match status" value="1"/>
</dbReference>